<sequence length="76" mass="8137">MPRKPLKVQAKMRCSVRISGQAGTKSQASERHPKPQGGKLRCRVGCVFEGEKSVGAVAKPNGSGQQARSARYLSGR</sequence>
<dbReference type="Proteomes" id="UP000366819">
    <property type="component" value="Unassembled WGS sequence"/>
</dbReference>
<organism evidence="2 3">
    <name type="scientific">Pandoraea aquatica</name>
    <dbReference type="NCBI Taxonomy" id="2508290"/>
    <lineage>
        <taxon>Bacteria</taxon>
        <taxon>Pseudomonadati</taxon>
        <taxon>Pseudomonadota</taxon>
        <taxon>Betaproteobacteria</taxon>
        <taxon>Burkholderiales</taxon>
        <taxon>Burkholderiaceae</taxon>
        <taxon>Pandoraea</taxon>
    </lineage>
</organism>
<evidence type="ECO:0000313" key="2">
    <source>
        <dbReference type="EMBL" id="VVE56908.1"/>
    </source>
</evidence>
<evidence type="ECO:0000313" key="3">
    <source>
        <dbReference type="Proteomes" id="UP000366819"/>
    </source>
</evidence>
<feature type="region of interest" description="Disordered" evidence="1">
    <location>
        <begin position="17"/>
        <end position="40"/>
    </location>
</feature>
<gene>
    <name evidence="2" type="ORF">PAQ31011_05157</name>
</gene>
<dbReference type="EMBL" id="CABPSN010000012">
    <property type="protein sequence ID" value="VVE56908.1"/>
    <property type="molecule type" value="Genomic_DNA"/>
</dbReference>
<proteinExistence type="predicted"/>
<feature type="region of interest" description="Disordered" evidence="1">
    <location>
        <begin position="56"/>
        <end position="76"/>
    </location>
</feature>
<keyword evidence="3" id="KW-1185">Reference proteome</keyword>
<dbReference type="AlphaFoldDB" id="A0A5E4Z7Y8"/>
<protein>
    <submittedName>
        <fullName evidence="2">Uncharacterized protein</fullName>
    </submittedName>
</protein>
<accession>A0A5E4Z7Y8</accession>
<name>A0A5E4Z7Y8_9BURK</name>
<reference evidence="2 3" key="1">
    <citation type="submission" date="2019-08" db="EMBL/GenBank/DDBJ databases">
        <authorList>
            <person name="Peeters C."/>
        </authorList>
    </citation>
    <scope>NUCLEOTIDE SEQUENCE [LARGE SCALE GENOMIC DNA]</scope>
    <source>
        <strain evidence="2 3">LMG 31011</strain>
    </source>
</reference>
<evidence type="ECO:0000256" key="1">
    <source>
        <dbReference type="SAM" id="MobiDB-lite"/>
    </source>
</evidence>